<sequence>MTEVKRVIHVVSDMHRGGVETMLMNLYRNIDRSKLQFDFICHYRKDEKGSKNHIADYYEEIESLGGRIFKIPSLGSCNPIEYINNMKNILKNNGPFEAIHVHTNKQAGFALIAAKLANIKKRIVHSHTAKWDELNKYYMKFLKSLIKYGANIYCACGKDSAENAFGYNKKNVFLLNNSIEVEKYSYVNEEEIKKIKNELQINDDETIIGHVGRFDPSKNHEFILKLAENLKKKGRKFLVLLVGAGPIEGEISNKISKLNLSNEVKMLGVRKDINVLMNLFDVFLLPSFFEGLPLVAIEAQAAGTKCIVSDGVTKEIDMGLGLVKHLTIKGNCLDLWEKEIFNKDIVSLDKDYVLTKLKLKGYNVKSNIEKLYEIYGV</sequence>
<evidence type="ECO:0000259" key="1">
    <source>
        <dbReference type="Pfam" id="PF00534"/>
    </source>
</evidence>
<feature type="domain" description="Glycosyl transferase family 1" evidence="1">
    <location>
        <begin position="192"/>
        <end position="310"/>
    </location>
</feature>
<dbReference type="RefSeq" id="WP_322381800.1">
    <property type="nucleotide sequence ID" value="NZ_WNVJ01000005.1"/>
</dbReference>
<reference evidence="3" key="1">
    <citation type="submission" date="2019-11" db="EMBL/GenBank/DDBJ databases">
        <title>Characterization of Clostridium perfringens isolates from swine manure treated agricultural soils.</title>
        <authorList>
            <person name="Wushke S.T."/>
        </authorList>
    </citation>
    <scope>NUCLEOTIDE SEQUENCE</scope>
    <source>
        <strain evidence="3">V2</strain>
    </source>
</reference>
<feature type="domain" description="Glycosyltransferase subfamily 4-like N-terminal" evidence="2">
    <location>
        <begin position="17"/>
        <end position="156"/>
    </location>
</feature>
<dbReference type="GO" id="GO:0016757">
    <property type="term" value="F:glycosyltransferase activity"/>
    <property type="evidence" value="ECO:0007669"/>
    <property type="project" value="InterPro"/>
</dbReference>
<accession>A0AAW9IMJ7</accession>
<evidence type="ECO:0000259" key="2">
    <source>
        <dbReference type="Pfam" id="PF13439"/>
    </source>
</evidence>
<dbReference type="EMBL" id="WNVM01000004">
    <property type="protein sequence ID" value="MDZ5008991.1"/>
    <property type="molecule type" value="Genomic_DNA"/>
</dbReference>
<evidence type="ECO:0000313" key="4">
    <source>
        <dbReference type="Proteomes" id="UP001292368"/>
    </source>
</evidence>
<protein>
    <submittedName>
        <fullName evidence="3">Glycosyltransferase</fullName>
    </submittedName>
</protein>
<dbReference type="AlphaFoldDB" id="A0AAW9IMJ7"/>
<dbReference type="PANTHER" id="PTHR12526">
    <property type="entry name" value="GLYCOSYLTRANSFERASE"/>
    <property type="match status" value="1"/>
</dbReference>
<name>A0AAW9IMJ7_CLOPF</name>
<dbReference type="PANTHER" id="PTHR12526:SF637">
    <property type="entry name" value="GLYCOSYLTRANSFERASE EPSF-RELATED"/>
    <property type="match status" value="1"/>
</dbReference>
<proteinExistence type="predicted"/>
<evidence type="ECO:0000313" key="3">
    <source>
        <dbReference type="EMBL" id="MDZ5008991.1"/>
    </source>
</evidence>
<dbReference type="Proteomes" id="UP001292368">
    <property type="component" value="Unassembled WGS sequence"/>
</dbReference>
<dbReference type="InterPro" id="IPR028098">
    <property type="entry name" value="Glyco_trans_4-like_N"/>
</dbReference>
<organism evidence="3 4">
    <name type="scientific">Clostridium perfringens</name>
    <dbReference type="NCBI Taxonomy" id="1502"/>
    <lineage>
        <taxon>Bacteria</taxon>
        <taxon>Bacillati</taxon>
        <taxon>Bacillota</taxon>
        <taxon>Clostridia</taxon>
        <taxon>Eubacteriales</taxon>
        <taxon>Clostridiaceae</taxon>
        <taxon>Clostridium</taxon>
    </lineage>
</organism>
<gene>
    <name evidence="3" type="ORF">GNF77_08645</name>
</gene>
<dbReference type="Pfam" id="PF13439">
    <property type="entry name" value="Glyco_transf_4"/>
    <property type="match status" value="1"/>
</dbReference>
<dbReference type="InterPro" id="IPR001296">
    <property type="entry name" value="Glyco_trans_1"/>
</dbReference>
<dbReference type="Pfam" id="PF00534">
    <property type="entry name" value="Glycos_transf_1"/>
    <property type="match status" value="1"/>
</dbReference>
<dbReference type="Gene3D" id="3.40.50.2000">
    <property type="entry name" value="Glycogen Phosphorylase B"/>
    <property type="match status" value="2"/>
</dbReference>
<comment type="caution">
    <text evidence="3">The sequence shown here is derived from an EMBL/GenBank/DDBJ whole genome shotgun (WGS) entry which is preliminary data.</text>
</comment>
<dbReference type="SUPFAM" id="SSF53756">
    <property type="entry name" value="UDP-Glycosyltransferase/glycogen phosphorylase"/>
    <property type="match status" value="1"/>
</dbReference>